<dbReference type="Proteomes" id="UP001328107">
    <property type="component" value="Unassembled WGS sequence"/>
</dbReference>
<organism evidence="1 2">
    <name type="scientific">Pristionchus mayeri</name>
    <dbReference type="NCBI Taxonomy" id="1317129"/>
    <lineage>
        <taxon>Eukaryota</taxon>
        <taxon>Metazoa</taxon>
        <taxon>Ecdysozoa</taxon>
        <taxon>Nematoda</taxon>
        <taxon>Chromadorea</taxon>
        <taxon>Rhabditida</taxon>
        <taxon>Rhabditina</taxon>
        <taxon>Diplogasteromorpha</taxon>
        <taxon>Diplogasteroidea</taxon>
        <taxon>Neodiplogasteridae</taxon>
        <taxon>Pristionchus</taxon>
    </lineage>
</organism>
<proteinExistence type="predicted"/>
<keyword evidence="2" id="KW-1185">Reference proteome</keyword>
<accession>A0AAN5C945</accession>
<sequence>QLCSNDYFIFHDKYFTMSQSNTRRSLTLPCPLQRVDSSASLPSFVPRSSMLSTLGTRDVSPVNLYRRNRTRLDETASFIILSLYDADKFEGLMYRRYTGIDQMVREEEGGEHVHQPLPLPNIYGIFVLLL</sequence>
<dbReference type="EMBL" id="BTRK01000003">
    <property type="protein sequence ID" value="GMR42363.1"/>
    <property type="molecule type" value="Genomic_DNA"/>
</dbReference>
<feature type="non-terminal residue" evidence="1">
    <location>
        <position position="130"/>
    </location>
</feature>
<gene>
    <name evidence="1" type="ORF">PMAYCL1PPCAC_12558</name>
</gene>
<evidence type="ECO:0000313" key="1">
    <source>
        <dbReference type="EMBL" id="GMR42363.1"/>
    </source>
</evidence>
<name>A0AAN5C945_9BILA</name>
<protein>
    <submittedName>
        <fullName evidence="1">Uncharacterized protein</fullName>
    </submittedName>
</protein>
<comment type="caution">
    <text evidence="1">The sequence shown here is derived from an EMBL/GenBank/DDBJ whole genome shotgun (WGS) entry which is preliminary data.</text>
</comment>
<feature type="non-terminal residue" evidence="1">
    <location>
        <position position="1"/>
    </location>
</feature>
<evidence type="ECO:0000313" key="2">
    <source>
        <dbReference type="Proteomes" id="UP001328107"/>
    </source>
</evidence>
<reference evidence="2" key="1">
    <citation type="submission" date="2022-10" db="EMBL/GenBank/DDBJ databases">
        <title>Genome assembly of Pristionchus species.</title>
        <authorList>
            <person name="Yoshida K."/>
            <person name="Sommer R.J."/>
        </authorList>
    </citation>
    <scope>NUCLEOTIDE SEQUENCE [LARGE SCALE GENOMIC DNA]</scope>
    <source>
        <strain evidence="2">RS5460</strain>
    </source>
</reference>
<dbReference type="AlphaFoldDB" id="A0AAN5C945"/>